<evidence type="ECO:0000313" key="3">
    <source>
        <dbReference type="Proteomes" id="UP000613208"/>
    </source>
</evidence>
<proteinExistence type="predicted"/>
<accession>A0A916VES1</accession>
<dbReference type="AlphaFoldDB" id="A0A916VES1"/>
<dbReference type="InterPro" id="IPR012337">
    <property type="entry name" value="RNaseH-like_sf"/>
</dbReference>
<gene>
    <name evidence="2" type="ORF">ANBU17_24990</name>
</gene>
<evidence type="ECO:0000259" key="1">
    <source>
        <dbReference type="Pfam" id="PF13333"/>
    </source>
</evidence>
<dbReference type="Pfam" id="PF13333">
    <property type="entry name" value="rve_2"/>
    <property type="match status" value="1"/>
</dbReference>
<sequence>MKEEIKPYIQSWEVFDDAKERIDDWMDYYNNDRYQTALKGMSPNEYYRYIKTKELPPALGPQ</sequence>
<dbReference type="EMBL" id="BLYI01000059">
    <property type="protein sequence ID" value="GFO86152.1"/>
    <property type="molecule type" value="Genomic_DNA"/>
</dbReference>
<name>A0A916VES1_9FIRM</name>
<dbReference type="InterPro" id="IPR001584">
    <property type="entry name" value="Integrase_cat-core"/>
</dbReference>
<dbReference type="GO" id="GO:0015074">
    <property type="term" value="P:DNA integration"/>
    <property type="evidence" value="ECO:0007669"/>
    <property type="project" value="InterPro"/>
</dbReference>
<protein>
    <recommendedName>
        <fullName evidence="1">Integrase catalytic domain-containing protein</fullName>
    </recommendedName>
</protein>
<reference evidence="2" key="1">
    <citation type="submission" date="2020-06" db="EMBL/GenBank/DDBJ databases">
        <title>Characterization of fructooligosaccharide metabolism and fructooligosaccharide-degrading enzymes in human commensal butyrate producers.</title>
        <authorList>
            <person name="Tanno H."/>
            <person name="Fujii T."/>
            <person name="Hirano K."/>
            <person name="Maeno S."/>
            <person name="Tonozuka T."/>
            <person name="Sakamoto M."/>
            <person name="Ohkuma M."/>
            <person name="Tochio T."/>
            <person name="Endo A."/>
        </authorList>
    </citation>
    <scope>NUCLEOTIDE SEQUENCE</scope>
    <source>
        <strain evidence="2">JCM 17466</strain>
    </source>
</reference>
<evidence type="ECO:0000313" key="2">
    <source>
        <dbReference type="EMBL" id="GFO86152.1"/>
    </source>
</evidence>
<dbReference type="Proteomes" id="UP000613208">
    <property type="component" value="Unassembled WGS sequence"/>
</dbReference>
<comment type="caution">
    <text evidence="2">The sequence shown here is derived from an EMBL/GenBank/DDBJ whole genome shotgun (WGS) entry which is preliminary data.</text>
</comment>
<dbReference type="SUPFAM" id="SSF53098">
    <property type="entry name" value="Ribonuclease H-like"/>
    <property type="match status" value="1"/>
</dbReference>
<organism evidence="2 3">
    <name type="scientific">Anaerostipes butyraticus</name>
    <dbReference type="NCBI Taxonomy" id="645466"/>
    <lineage>
        <taxon>Bacteria</taxon>
        <taxon>Bacillati</taxon>
        <taxon>Bacillota</taxon>
        <taxon>Clostridia</taxon>
        <taxon>Lachnospirales</taxon>
        <taxon>Lachnospiraceae</taxon>
        <taxon>Anaerostipes</taxon>
    </lineage>
</organism>
<feature type="domain" description="Integrase catalytic" evidence="1">
    <location>
        <begin position="11"/>
        <end position="46"/>
    </location>
</feature>
<keyword evidence="3" id="KW-1185">Reference proteome</keyword>